<feature type="transmembrane region" description="Helical" evidence="1">
    <location>
        <begin position="7"/>
        <end position="22"/>
    </location>
</feature>
<evidence type="ECO:0000313" key="3">
    <source>
        <dbReference type="Proteomes" id="UP000198983"/>
    </source>
</evidence>
<name>A0A1H1QWU4_9ACTN</name>
<dbReference type="OrthoDB" id="3634279at2"/>
<evidence type="ECO:0000256" key="1">
    <source>
        <dbReference type="SAM" id="Phobius"/>
    </source>
</evidence>
<reference evidence="2 3" key="1">
    <citation type="submission" date="2016-10" db="EMBL/GenBank/DDBJ databases">
        <authorList>
            <person name="de Groot N.N."/>
        </authorList>
    </citation>
    <scope>NUCLEOTIDE SEQUENCE [LARGE SCALE GENOMIC DNA]</scope>
    <source>
        <strain evidence="2 3">DSM 22024</strain>
    </source>
</reference>
<keyword evidence="1" id="KW-1133">Transmembrane helix</keyword>
<dbReference type="EMBL" id="LT629732">
    <property type="protein sequence ID" value="SDS27954.1"/>
    <property type="molecule type" value="Genomic_DNA"/>
</dbReference>
<keyword evidence="1" id="KW-0472">Membrane</keyword>
<protein>
    <submittedName>
        <fullName evidence="2">Uncharacterized protein</fullName>
    </submittedName>
</protein>
<sequence length="130" mass="14554">MKKLGQYWGYLIFALLIAAWWSRQVGPVALVILSAIVAVYFLFRAPGWCGAETRQHTLCRNNAYGLLLGCHFREHKWQKLKMIFITHRWRALNKGLWASPKDCLATVGGVVAIVSGIVASITPFIPGLSK</sequence>
<dbReference type="AlphaFoldDB" id="A0A1H1QWU4"/>
<keyword evidence="1" id="KW-0812">Transmembrane</keyword>
<evidence type="ECO:0000313" key="2">
    <source>
        <dbReference type="EMBL" id="SDS27954.1"/>
    </source>
</evidence>
<feature type="transmembrane region" description="Helical" evidence="1">
    <location>
        <begin position="103"/>
        <end position="125"/>
    </location>
</feature>
<proteinExistence type="predicted"/>
<dbReference type="RefSeq" id="WP_092652897.1">
    <property type="nucleotide sequence ID" value="NZ_LT629732.1"/>
</dbReference>
<organism evidence="2 3">
    <name type="scientific">Actinopolymorpha singaporensis</name>
    <dbReference type="NCBI Taxonomy" id="117157"/>
    <lineage>
        <taxon>Bacteria</taxon>
        <taxon>Bacillati</taxon>
        <taxon>Actinomycetota</taxon>
        <taxon>Actinomycetes</taxon>
        <taxon>Propionibacteriales</taxon>
        <taxon>Actinopolymorphaceae</taxon>
        <taxon>Actinopolymorpha</taxon>
    </lineage>
</organism>
<accession>A0A1H1QWU4</accession>
<gene>
    <name evidence="2" type="ORF">SAMN04489717_2181</name>
</gene>
<feature type="transmembrane region" description="Helical" evidence="1">
    <location>
        <begin position="28"/>
        <end position="45"/>
    </location>
</feature>
<keyword evidence="3" id="KW-1185">Reference proteome</keyword>
<dbReference type="Proteomes" id="UP000198983">
    <property type="component" value="Chromosome I"/>
</dbReference>